<dbReference type="SUPFAM" id="SSF53474">
    <property type="entry name" value="alpha/beta-Hydrolases"/>
    <property type="match status" value="1"/>
</dbReference>
<dbReference type="Proteomes" id="UP000610966">
    <property type="component" value="Unassembled WGS sequence"/>
</dbReference>
<evidence type="ECO:0000313" key="7">
    <source>
        <dbReference type="Proteomes" id="UP000610966"/>
    </source>
</evidence>
<dbReference type="InterPro" id="IPR051601">
    <property type="entry name" value="Serine_prot/Carboxylest_S33"/>
</dbReference>
<reference evidence="6" key="1">
    <citation type="submission" date="2021-01" db="EMBL/GenBank/DDBJ databases">
        <title>Whole genome shotgun sequence of Sphaerimonospora thailandensis NBRC 107569.</title>
        <authorList>
            <person name="Komaki H."/>
            <person name="Tamura T."/>
        </authorList>
    </citation>
    <scope>NUCLEOTIDE SEQUENCE</scope>
    <source>
        <strain evidence="6">NBRC 107569</strain>
    </source>
</reference>
<dbReference type="InterPro" id="IPR013595">
    <property type="entry name" value="Pept_S33_TAP-like_C"/>
</dbReference>
<dbReference type="PANTHER" id="PTHR43248">
    <property type="entry name" value="2-SUCCINYL-6-HYDROXY-2,4-CYCLOHEXADIENE-1-CARBOXYLATE SYNTHASE"/>
    <property type="match status" value="1"/>
</dbReference>
<proteinExistence type="inferred from homology"/>
<evidence type="ECO:0000256" key="4">
    <source>
        <dbReference type="SAM" id="SignalP"/>
    </source>
</evidence>
<evidence type="ECO:0000259" key="5">
    <source>
        <dbReference type="Pfam" id="PF08386"/>
    </source>
</evidence>
<keyword evidence="3" id="KW-0378">Hydrolase</keyword>
<comment type="caution">
    <text evidence="6">The sequence shown here is derived from an EMBL/GenBank/DDBJ whole genome shotgun (WGS) entry which is preliminary data.</text>
</comment>
<dbReference type="Gene3D" id="3.40.50.1820">
    <property type="entry name" value="alpha/beta hydrolase"/>
    <property type="match status" value="1"/>
</dbReference>
<evidence type="ECO:0000256" key="1">
    <source>
        <dbReference type="ARBA" id="ARBA00010088"/>
    </source>
</evidence>
<feature type="domain" description="Peptidase S33 tripeptidyl aminopeptidase-like C-terminal" evidence="5">
    <location>
        <begin position="404"/>
        <end position="501"/>
    </location>
</feature>
<dbReference type="AlphaFoldDB" id="A0A8J3R9W2"/>
<feature type="signal peptide" evidence="4">
    <location>
        <begin position="1"/>
        <end position="34"/>
    </location>
</feature>
<evidence type="ECO:0000313" key="6">
    <source>
        <dbReference type="EMBL" id="GIH71123.1"/>
    </source>
</evidence>
<name>A0A8J3R9W2_9ACTN</name>
<protein>
    <submittedName>
        <fullName evidence="6">Peptidase</fullName>
    </submittedName>
</protein>
<dbReference type="GO" id="GO:0016787">
    <property type="term" value="F:hydrolase activity"/>
    <property type="evidence" value="ECO:0007669"/>
    <property type="project" value="UniProtKB-KW"/>
</dbReference>
<comment type="similarity">
    <text evidence="1">Belongs to the peptidase S33 family.</text>
</comment>
<accession>A0A8J3R9W2</accession>
<keyword evidence="2 4" id="KW-0732">Signal</keyword>
<organism evidence="6 7">
    <name type="scientific">Sphaerimonospora thailandensis</name>
    <dbReference type="NCBI Taxonomy" id="795644"/>
    <lineage>
        <taxon>Bacteria</taxon>
        <taxon>Bacillati</taxon>
        <taxon>Actinomycetota</taxon>
        <taxon>Actinomycetes</taxon>
        <taxon>Streptosporangiales</taxon>
        <taxon>Streptosporangiaceae</taxon>
        <taxon>Sphaerimonospora</taxon>
    </lineage>
</organism>
<feature type="chain" id="PRO_5035150548" evidence="4">
    <location>
        <begin position="35"/>
        <end position="503"/>
    </location>
</feature>
<dbReference type="InterPro" id="IPR029058">
    <property type="entry name" value="AB_hydrolase_fold"/>
</dbReference>
<dbReference type="EMBL" id="BOOG01000030">
    <property type="protein sequence ID" value="GIH71123.1"/>
    <property type="molecule type" value="Genomic_DNA"/>
</dbReference>
<evidence type="ECO:0000256" key="2">
    <source>
        <dbReference type="ARBA" id="ARBA00022729"/>
    </source>
</evidence>
<gene>
    <name evidence="6" type="ORF">Mth01_33760</name>
</gene>
<dbReference type="PANTHER" id="PTHR43248:SF29">
    <property type="entry name" value="TRIPEPTIDYL AMINOPEPTIDASE"/>
    <property type="match status" value="1"/>
</dbReference>
<dbReference type="Pfam" id="PF08386">
    <property type="entry name" value="Abhydrolase_4"/>
    <property type="match status" value="1"/>
</dbReference>
<keyword evidence="7" id="KW-1185">Reference proteome</keyword>
<sequence>MIVSGVIGPRSGRRAVLAAVAGLGTLALAATACAGEKVAPAGQPSGADRLQWTHCEEAASSAGFECAKMPVPLDYNKPDGEKLDIALIRMKAADPANRLGSLVFNFGGPGGSGVSTLLNAAQAFSTLGRRYDLVSFDPRGVDRSSGIRCLDGRQMDRYLANEPGDTVAEETRLITDFAKGCESKAGKILPYVGTVNAARDLDSLRQALGESHLNYFGFSYGTHLGSVYATLFPKLVGRMVLDAAVDPTVSMLDMAKTQALGFQKAYEDYLADCVKTRTSCPLGADATAANDSVLKLLRSVERKPLKAGDREVTEDVARTAIIQALYSKLTWPLLTEALRDAMKKGDARGLLTLADQYGGRRPDGSYATLQFSLPAVLCVDSTDRPSVAQAEELARRMAKRSPIFAPTIISAGSCSTWPVRGDDAAKHVDASGSGPIVVVGVTNDPATPYQWAPRLARQLRTAVLLTLDGEGHGAYGQSKCIDSAVNAYLLDGKVPTDGLRCPK</sequence>
<evidence type="ECO:0000256" key="3">
    <source>
        <dbReference type="ARBA" id="ARBA00022801"/>
    </source>
</evidence>